<organism evidence="4 5">
    <name type="scientific">Methyloligella solikamskensis</name>
    <dbReference type="NCBI Taxonomy" id="1177756"/>
    <lineage>
        <taxon>Bacteria</taxon>
        <taxon>Pseudomonadati</taxon>
        <taxon>Pseudomonadota</taxon>
        <taxon>Alphaproteobacteria</taxon>
        <taxon>Hyphomicrobiales</taxon>
        <taxon>Hyphomicrobiaceae</taxon>
        <taxon>Methyloligella</taxon>
    </lineage>
</organism>
<dbReference type="InterPro" id="IPR037050">
    <property type="entry name" value="DUF1254_sf"/>
</dbReference>
<feature type="domain" description="DUF1214" evidence="2">
    <location>
        <begin position="353"/>
        <end position="460"/>
    </location>
</feature>
<dbReference type="RefSeq" id="WP_379085076.1">
    <property type="nucleotide sequence ID" value="NZ_JBHTJO010000001.1"/>
</dbReference>
<feature type="chain" id="PRO_5046636317" evidence="1">
    <location>
        <begin position="24"/>
        <end position="477"/>
    </location>
</feature>
<dbReference type="Pfam" id="PF06863">
    <property type="entry name" value="DUF1254"/>
    <property type="match status" value="1"/>
</dbReference>
<evidence type="ECO:0000313" key="4">
    <source>
        <dbReference type="EMBL" id="MFD0985912.1"/>
    </source>
</evidence>
<dbReference type="Pfam" id="PF06742">
    <property type="entry name" value="DUF1214"/>
    <property type="match status" value="1"/>
</dbReference>
<dbReference type="Proteomes" id="UP001597102">
    <property type="component" value="Unassembled WGS sequence"/>
</dbReference>
<name>A0ABW3J673_9HYPH</name>
<gene>
    <name evidence="4" type="ORF">ACFQ2F_02240</name>
</gene>
<proteinExistence type="predicted"/>
<protein>
    <submittedName>
        <fullName evidence="4">DUF1254 domain-containing protein</fullName>
    </submittedName>
</protein>
<dbReference type="InterPro" id="IPR010679">
    <property type="entry name" value="DUF1254"/>
</dbReference>
<keyword evidence="1" id="KW-0732">Signal</keyword>
<dbReference type="PANTHER" id="PTHR36509:SF2">
    <property type="entry name" value="BLL3101 PROTEIN"/>
    <property type="match status" value="1"/>
</dbReference>
<evidence type="ECO:0000256" key="1">
    <source>
        <dbReference type="SAM" id="SignalP"/>
    </source>
</evidence>
<dbReference type="InterPro" id="IPR037049">
    <property type="entry name" value="DUF1214_C_sf"/>
</dbReference>
<dbReference type="SUPFAM" id="SSF160935">
    <property type="entry name" value="VPA0735-like"/>
    <property type="match status" value="1"/>
</dbReference>
<sequence length="477" mass="52812">MKRAIFALGLIAVLAGFSGAALSEPSKITKEEAHQIGVDAYLYFYPLITMDLTRLQSLNLPPDEGLSGPPNKFFNMPAFPPADMRQVVRANFDTLYSSAWLDLTDGPVVISVPDTDGRYYLLPMLDMWTDVIASPGARTTGTKAGTFLITPPDWRPELKDDFAKELGLPEGTQRITASTPWLWVIGRTKTDGPADYPAVHKIQAGYKITPLADWGKDVPAPDWKRDPSYDSKTPPKLQIDSMEADKYFSYAAELLKEHPPHFTDQPIIARMKRIGIEPGKSFDLESAPEAVQAGLKDAPKDAQALMAWKFPTIGRVANNWSMNTDTVGVYGNYYLKRAIMTQQGLGANVPQDAIYPLSLGDKDGNSLDGSKNNYRIHFPKGELPPVEAFWSVTLYDDQGFPVPNSLNRFALSSWMDMKKNADGSLDLLIQKEKPDGEMEANWLPAPKAPFTLTMRLYAPDSAALTGEWNPPPIEVNK</sequence>
<dbReference type="InterPro" id="IPR010621">
    <property type="entry name" value="DUF1214"/>
</dbReference>
<dbReference type="PANTHER" id="PTHR36509">
    <property type="entry name" value="BLL3101 PROTEIN"/>
    <property type="match status" value="1"/>
</dbReference>
<reference evidence="5" key="1">
    <citation type="journal article" date="2019" name="Int. J. Syst. Evol. Microbiol.">
        <title>The Global Catalogue of Microorganisms (GCM) 10K type strain sequencing project: providing services to taxonomists for standard genome sequencing and annotation.</title>
        <authorList>
            <consortium name="The Broad Institute Genomics Platform"/>
            <consortium name="The Broad Institute Genome Sequencing Center for Infectious Disease"/>
            <person name="Wu L."/>
            <person name="Ma J."/>
        </authorList>
    </citation>
    <scope>NUCLEOTIDE SEQUENCE [LARGE SCALE GENOMIC DNA]</scope>
    <source>
        <strain evidence="5">CCUG 61697</strain>
    </source>
</reference>
<dbReference type="Gene3D" id="2.60.120.600">
    <property type="entry name" value="Domain of unknown function DUF1214, C-terminal domain"/>
    <property type="match status" value="1"/>
</dbReference>
<feature type="signal peptide" evidence="1">
    <location>
        <begin position="1"/>
        <end position="23"/>
    </location>
</feature>
<accession>A0ABW3J673</accession>
<keyword evidence="5" id="KW-1185">Reference proteome</keyword>
<feature type="domain" description="DUF1254" evidence="3">
    <location>
        <begin position="70"/>
        <end position="210"/>
    </location>
</feature>
<dbReference type="Gene3D" id="2.60.40.1610">
    <property type="entry name" value="Domain of unknown function DUF1254"/>
    <property type="match status" value="1"/>
</dbReference>
<dbReference type="Gene3D" id="1.10.3360.10">
    <property type="entry name" value="VPA0735-like domain"/>
    <property type="match status" value="1"/>
</dbReference>
<evidence type="ECO:0000259" key="3">
    <source>
        <dbReference type="Pfam" id="PF06863"/>
    </source>
</evidence>
<evidence type="ECO:0000259" key="2">
    <source>
        <dbReference type="Pfam" id="PF06742"/>
    </source>
</evidence>
<comment type="caution">
    <text evidence="4">The sequence shown here is derived from an EMBL/GenBank/DDBJ whole genome shotgun (WGS) entry which is preliminary data.</text>
</comment>
<evidence type="ECO:0000313" key="5">
    <source>
        <dbReference type="Proteomes" id="UP001597102"/>
    </source>
</evidence>
<dbReference type="EMBL" id="JBHTJO010000001">
    <property type="protein sequence ID" value="MFD0985912.1"/>
    <property type="molecule type" value="Genomic_DNA"/>
</dbReference>